<proteinExistence type="predicted"/>
<dbReference type="EMBL" id="MBLM01000133">
    <property type="protein sequence ID" value="OHV33287.1"/>
    <property type="molecule type" value="Genomic_DNA"/>
</dbReference>
<reference evidence="2" key="1">
    <citation type="submission" date="2016-07" db="EMBL/GenBank/DDBJ databases">
        <title>Sequence Frankia sp. strain CcI1.17.</title>
        <authorList>
            <person name="Ghodhbane-Gtari F."/>
            <person name="Swanson E."/>
            <person name="Gueddou A."/>
            <person name="Morris K."/>
            <person name="Hezbri K."/>
            <person name="Ktari A."/>
            <person name="Nouioui I."/>
            <person name="Abebe-Akele F."/>
            <person name="Simpson S."/>
            <person name="Thomas K."/>
            <person name="Gtari M."/>
            <person name="Tisa L.S."/>
            <person name="Hurst S."/>
        </authorList>
    </citation>
    <scope>NUCLEOTIDE SEQUENCE [LARGE SCALE GENOMIC DNA]</scope>
    <source>
        <strain evidence="2">Cc1.17</strain>
    </source>
</reference>
<dbReference type="Proteomes" id="UP000179627">
    <property type="component" value="Unassembled WGS sequence"/>
</dbReference>
<accession>A0A1S1QHZ4</accession>
<evidence type="ECO:0000313" key="2">
    <source>
        <dbReference type="Proteomes" id="UP000179627"/>
    </source>
</evidence>
<dbReference type="AlphaFoldDB" id="A0A1S1QHZ4"/>
<evidence type="ECO:0008006" key="3">
    <source>
        <dbReference type="Google" id="ProtNLM"/>
    </source>
</evidence>
<comment type="caution">
    <text evidence="1">The sequence shown here is derived from an EMBL/GenBank/DDBJ whole genome shotgun (WGS) entry which is preliminary data.</text>
</comment>
<name>A0A1S1QHZ4_9ACTN</name>
<protein>
    <recommendedName>
        <fullName evidence="3">Secreted protein</fullName>
    </recommendedName>
</protein>
<keyword evidence="2" id="KW-1185">Reference proteome</keyword>
<evidence type="ECO:0000313" key="1">
    <source>
        <dbReference type="EMBL" id="OHV33287.1"/>
    </source>
</evidence>
<sequence length="401" mass="42341">MRTEARLDLIRGSAARRRHDARTIAALTRNPGCNRRAVLDAAGVDKDGLSRHIGFAAPFGQSQFAIIRGNAFEARVRNDGGTDLLRLLADCLGFDLGPAGSPGVTVLDLGASAEQDGGVRPAAENLADRLDRTVTALRPDPHGIVLVAHPLLALPVGGQDVHLEPDLLVIRPDGQFHVVEIKSFPVVDGQADGEKVAAAAVQAAVYVLALRRMLRAREVVPTVPMMPVVPPATVSHDVVLVCPRDFSNAPLATRVDVRRQLLGLEHQLTRLATIEALLDDLPADLTFDLAAGPDGAPTRPATELTTGLDLLDARYTPDCLSTCELAFRCRHEAAGRTAALGASVREDLGGIDTVTEALDLAHGTRAPAEDQAEAAERLRITARMYAEALAGASHPPGGADG</sequence>
<gene>
    <name evidence="1" type="ORF">CC117_22990</name>
</gene>
<organism evidence="1 2">
    <name type="scientific">Parafrankia colletiae</name>
    <dbReference type="NCBI Taxonomy" id="573497"/>
    <lineage>
        <taxon>Bacteria</taxon>
        <taxon>Bacillati</taxon>
        <taxon>Actinomycetota</taxon>
        <taxon>Actinomycetes</taxon>
        <taxon>Frankiales</taxon>
        <taxon>Frankiaceae</taxon>
        <taxon>Parafrankia</taxon>
    </lineage>
</organism>